<proteinExistence type="inferred from homology"/>
<comment type="catalytic activity">
    <reaction evidence="1">
        <text>Endonucleolytic cleavage to nucleoside 3'-phosphates and 3'-phosphooligonucleotide end-products.</text>
        <dbReference type="EC" id="3.1.22.1"/>
    </reaction>
</comment>
<dbReference type="OrthoDB" id="10261598at2759"/>
<keyword evidence="7" id="KW-1185">Reference proteome</keyword>
<dbReference type="PANTHER" id="PTHR10858:SF2">
    <property type="entry name" value="DEOXYRIBONUCLEASE-2-BETA"/>
    <property type="match status" value="1"/>
</dbReference>
<dbReference type="CDD" id="cd09192">
    <property type="entry name" value="PLDc_DNaseII_beta_2"/>
    <property type="match status" value="1"/>
</dbReference>
<evidence type="ECO:0000256" key="1">
    <source>
        <dbReference type="ARBA" id="ARBA00000447"/>
    </source>
</evidence>
<sequence length="390" mass="44105">MDVGNAVLQFRADIAYSVLTQSSRETKMPAGSAWCHPALLLLLSSAPLWAAEISCRNEDGETVDWFALYKLPKHAKGEIPILGLEYMYMDALAPQWQLSKYLVNMTQGALGQTLKQLYEMYESKKNRIAYAIYNDEVPESDSDGWKNGHTKGFMLLDKTQGFWVIHSVPLFPPVPEDGYGYPATGESYGQTAICITFKYDQFTEIDQQMLSYNPGIYSCSIPNIFQADLPNLQKLCAGSRLPSGPLHHLSKLQSAQGETLLHFAKSHLFIDDIYAAWMAQELKTDLLAESWQRSGQKLPSNCSLDYHVYNVNLIGMPSNSTFYSINDHSKWAVSREYKDQWTCIGDLNRAAEQAWRSGGFICTQNEHIYKAFRHLIIHYESCTDASTLIE</sequence>
<evidence type="ECO:0000313" key="6">
    <source>
        <dbReference type="Ensembl" id="ENSFTIP00000023242.1"/>
    </source>
</evidence>
<evidence type="ECO:0000256" key="5">
    <source>
        <dbReference type="SAM" id="SignalP"/>
    </source>
</evidence>
<dbReference type="Pfam" id="PF03265">
    <property type="entry name" value="DNase_II"/>
    <property type="match status" value="1"/>
</dbReference>
<evidence type="ECO:0000256" key="2">
    <source>
        <dbReference type="ARBA" id="ARBA00007527"/>
    </source>
</evidence>
<dbReference type="AlphaFoldDB" id="A0A8C4V688"/>
<organism evidence="6 7">
    <name type="scientific">Falco tinnunculus</name>
    <name type="common">Common kestrel</name>
    <dbReference type="NCBI Taxonomy" id="100819"/>
    <lineage>
        <taxon>Eukaryota</taxon>
        <taxon>Metazoa</taxon>
        <taxon>Chordata</taxon>
        <taxon>Craniata</taxon>
        <taxon>Vertebrata</taxon>
        <taxon>Euteleostomi</taxon>
        <taxon>Archelosauria</taxon>
        <taxon>Archosauria</taxon>
        <taxon>Dinosauria</taxon>
        <taxon>Saurischia</taxon>
        <taxon>Theropoda</taxon>
        <taxon>Coelurosauria</taxon>
        <taxon>Aves</taxon>
        <taxon>Neognathae</taxon>
        <taxon>Neoaves</taxon>
        <taxon>Telluraves</taxon>
        <taxon>Australaves</taxon>
        <taxon>Falconiformes</taxon>
        <taxon>Falconidae</taxon>
        <taxon>Falco</taxon>
    </lineage>
</organism>
<dbReference type="Ensembl" id="ENSFTIT00000024205.1">
    <property type="protein sequence ID" value="ENSFTIP00000023242.1"/>
    <property type="gene ID" value="ENSFTIG00000014945.1"/>
</dbReference>
<evidence type="ECO:0000313" key="7">
    <source>
        <dbReference type="Proteomes" id="UP000694562"/>
    </source>
</evidence>
<dbReference type="PANTHER" id="PTHR10858">
    <property type="entry name" value="DEOXYRIBONUCLEASE II"/>
    <property type="match status" value="1"/>
</dbReference>
<accession>A0A8C4V688</accession>
<dbReference type="Proteomes" id="UP000694562">
    <property type="component" value="Unplaced"/>
</dbReference>
<dbReference type="GO" id="GO:0004531">
    <property type="term" value="F:deoxyribonuclease II activity"/>
    <property type="evidence" value="ECO:0007669"/>
    <property type="project" value="UniProtKB-EC"/>
</dbReference>
<keyword evidence="4" id="KW-0378">Hydrolase</keyword>
<feature type="chain" id="PRO_5034069754" description="deoxyribonuclease II" evidence="5">
    <location>
        <begin position="51"/>
        <end position="390"/>
    </location>
</feature>
<evidence type="ECO:0000256" key="3">
    <source>
        <dbReference type="ARBA" id="ARBA00012036"/>
    </source>
</evidence>
<feature type="signal peptide" evidence="5">
    <location>
        <begin position="1"/>
        <end position="50"/>
    </location>
</feature>
<reference evidence="6" key="2">
    <citation type="submission" date="2025-09" db="UniProtKB">
        <authorList>
            <consortium name="Ensembl"/>
        </authorList>
    </citation>
    <scope>IDENTIFICATION</scope>
</reference>
<dbReference type="InterPro" id="IPR004947">
    <property type="entry name" value="DNase_II"/>
</dbReference>
<dbReference type="OMA" id="HMPQLCA"/>
<dbReference type="EC" id="3.1.22.1" evidence="3"/>
<keyword evidence="5" id="KW-0732">Signal</keyword>
<evidence type="ECO:0000256" key="4">
    <source>
        <dbReference type="ARBA" id="ARBA00022801"/>
    </source>
</evidence>
<comment type="similarity">
    <text evidence="2">Belongs to the DNase II family.</text>
</comment>
<reference evidence="6" key="1">
    <citation type="submission" date="2025-08" db="UniProtKB">
        <authorList>
            <consortium name="Ensembl"/>
        </authorList>
    </citation>
    <scope>IDENTIFICATION</scope>
</reference>
<name>A0A8C4V688_FALTI</name>
<dbReference type="GO" id="GO:0006309">
    <property type="term" value="P:apoptotic DNA fragmentation"/>
    <property type="evidence" value="ECO:0007669"/>
    <property type="project" value="TreeGrafter"/>
</dbReference>
<protein>
    <recommendedName>
        <fullName evidence="3">deoxyribonuclease II</fullName>
        <ecNumber evidence="3">3.1.22.1</ecNumber>
    </recommendedName>
</protein>